<dbReference type="EMBL" id="MF600313">
    <property type="protein sequence ID" value="AVN58510.1"/>
    <property type="molecule type" value="Genomic_DNA"/>
</dbReference>
<proteinExistence type="predicted"/>
<sequence>MPEGTVGMFSALTFRESMDSLGWNAQQVSDHLGLGVNMISGMRTGKKTPSLEALARIAALFNKPVADFLDLPPTADWTLRHYRLAAGLTQAAVAQQLGVDSSAVSKWELQRSRPPEGTVASLAALYGTTSSELGQVIDRAHDGPAEQMLTLTDSVRALAQIGVRSVLREPDSVKRRQTLTDIRGRIIQSLIVLNAAMPHLDANTLTRAKQTVDQLAQMLSDTADVDQ</sequence>
<feature type="domain" description="HTH cro/C1-type" evidence="2">
    <location>
        <begin position="14"/>
        <end position="68"/>
    </location>
</feature>
<dbReference type="CDD" id="cd00093">
    <property type="entry name" value="HTH_XRE"/>
    <property type="match status" value="2"/>
</dbReference>
<keyword evidence="1" id="KW-0238">DNA-binding</keyword>
<keyword evidence="3" id="KW-0614">Plasmid</keyword>
<evidence type="ECO:0000313" key="3">
    <source>
        <dbReference type="EMBL" id="AVN58510.1"/>
    </source>
</evidence>
<organism evidence="3">
    <name type="scientific">Mycolicibacterium sp. CBMA 213</name>
    <dbReference type="NCBI Taxonomy" id="1968788"/>
    <lineage>
        <taxon>Bacteria</taxon>
        <taxon>Bacillati</taxon>
        <taxon>Actinomycetota</taxon>
        <taxon>Actinomycetes</taxon>
        <taxon>Mycobacteriales</taxon>
        <taxon>Mycobacteriaceae</taxon>
        <taxon>Mycolicibacterium</taxon>
    </lineage>
</organism>
<gene>
    <name evidence="3" type="ORF">B5P44_p00215</name>
</gene>
<feature type="domain" description="HTH cro/C1-type" evidence="2">
    <location>
        <begin position="79"/>
        <end position="133"/>
    </location>
</feature>
<protein>
    <recommendedName>
        <fullName evidence="2">HTH cro/C1-type domain-containing protein</fullName>
    </recommendedName>
</protein>
<name>A0A343VRI6_9MYCO</name>
<dbReference type="PROSITE" id="PS50943">
    <property type="entry name" value="HTH_CROC1"/>
    <property type="match status" value="2"/>
</dbReference>
<geneLocation type="plasmid" evidence="3">
    <name>pCBMA213_1</name>
</geneLocation>
<dbReference type="RefSeq" id="WP_155921949.1">
    <property type="nucleotide sequence ID" value="NZ_MF600313.1"/>
</dbReference>
<dbReference type="InterPro" id="IPR010982">
    <property type="entry name" value="Lambda_DNA-bd_dom_sf"/>
</dbReference>
<evidence type="ECO:0000256" key="1">
    <source>
        <dbReference type="ARBA" id="ARBA00023125"/>
    </source>
</evidence>
<dbReference type="PANTHER" id="PTHR46558">
    <property type="entry name" value="TRACRIPTIONAL REGULATORY PROTEIN-RELATED-RELATED"/>
    <property type="match status" value="1"/>
</dbReference>
<evidence type="ECO:0000259" key="2">
    <source>
        <dbReference type="PROSITE" id="PS50943"/>
    </source>
</evidence>
<dbReference type="SMART" id="SM00530">
    <property type="entry name" value="HTH_XRE"/>
    <property type="match status" value="2"/>
</dbReference>
<dbReference type="Gene3D" id="1.10.260.40">
    <property type="entry name" value="lambda repressor-like DNA-binding domains"/>
    <property type="match status" value="2"/>
</dbReference>
<dbReference type="Pfam" id="PF13560">
    <property type="entry name" value="HTH_31"/>
    <property type="match status" value="1"/>
</dbReference>
<reference evidence="3" key="1">
    <citation type="journal article" date="2018" name="Front. Microbiol.">
        <title>Beyond the Limits: tRNA Array Units in Mycobacterium Genomes.</title>
        <authorList>
            <person name="Morgado S.M."/>
            <person name="Vicente A.C."/>
        </authorList>
    </citation>
    <scope>NUCLEOTIDE SEQUENCE</scope>
    <source>
        <strain evidence="3">CBMA 213</strain>
        <plasmid evidence="3">pCBMA213_1</plasmid>
    </source>
</reference>
<dbReference type="Pfam" id="PF01381">
    <property type="entry name" value="HTH_3"/>
    <property type="match status" value="1"/>
</dbReference>
<dbReference type="SUPFAM" id="SSF47413">
    <property type="entry name" value="lambda repressor-like DNA-binding domains"/>
    <property type="match status" value="2"/>
</dbReference>
<dbReference type="AlphaFoldDB" id="A0A343VRI6"/>
<dbReference type="InterPro" id="IPR001387">
    <property type="entry name" value="Cro/C1-type_HTH"/>
</dbReference>
<dbReference type="GO" id="GO:0003677">
    <property type="term" value="F:DNA binding"/>
    <property type="evidence" value="ECO:0007669"/>
    <property type="project" value="UniProtKB-KW"/>
</dbReference>
<accession>A0A343VRI6</accession>
<dbReference type="PANTHER" id="PTHR46558:SF13">
    <property type="entry name" value="HTH-TYPE TRANSCRIPTIONAL REGULATOR IMMR"/>
    <property type="match status" value="1"/>
</dbReference>